<dbReference type="EMBL" id="BMLI01000001">
    <property type="protein sequence ID" value="GGM96068.1"/>
    <property type="molecule type" value="Genomic_DNA"/>
</dbReference>
<feature type="domain" description="Fibronectin type-III" evidence="3">
    <location>
        <begin position="406"/>
        <end position="496"/>
    </location>
</feature>
<dbReference type="InterPro" id="IPR050964">
    <property type="entry name" value="Striated_Muscle_Regulatory"/>
</dbReference>
<dbReference type="Gene3D" id="2.60.40.10">
    <property type="entry name" value="Immunoglobulins"/>
    <property type="match status" value="5"/>
</dbReference>
<dbReference type="SUPFAM" id="SSF49265">
    <property type="entry name" value="Fibronectin type III"/>
    <property type="match status" value="3"/>
</dbReference>
<feature type="signal peptide" evidence="2">
    <location>
        <begin position="1"/>
        <end position="28"/>
    </location>
</feature>
<keyword evidence="1" id="KW-0677">Repeat</keyword>
<dbReference type="SMART" id="SM00060">
    <property type="entry name" value="FN3"/>
    <property type="match status" value="5"/>
</dbReference>
<name>A0ABQ2I3D9_9BACT</name>
<protein>
    <recommendedName>
        <fullName evidence="3">Fibronectin type-III domain-containing protein</fullName>
    </recommendedName>
</protein>
<dbReference type="InterPro" id="IPR003961">
    <property type="entry name" value="FN3_dom"/>
</dbReference>
<evidence type="ECO:0000256" key="1">
    <source>
        <dbReference type="ARBA" id="ARBA00022737"/>
    </source>
</evidence>
<dbReference type="RefSeq" id="WP_157504730.1">
    <property type="nucleotide sequence ID" value="NZ_BMLI01000001.1"/>
</dbReference>
<evidence type="ECO:0000259" key="3">
    <source>
        <dbReference type="PROSITE" id="PS50853"/>
    </source>
</evidence>
<dbReference type="PANTHER" id="PTHR13817">
    <property type="entry name" value="TITIN"/>
    <property type="match status" value="1"/>
</dbReference>
<feature type="chain" id="PRO_5045906176" description="Fibronectin type-III domain-containing protein" evidence="2">
    <location>
        <begin position="29"/>
        <end position="577"/>
    </location>
</feature>
<gene>
    <name evidence="4" type="ORF">GCM10010967_32000</name>
</gene>
<dbReference type="InterPro" id="IPR036116">
    <property type="entry name" value="FN3_sf"/>
</dbReference>
<organism evidence="4 5">
    <name type="scientific">Dyadobacter beijingensis</name>
    <dbReference type="NCBI Taxonomy" id="365489"/>
    <lineage>
        <taxon>Bacteria</taxon>
        <taxon>Pseudomonadati</taxon>
        <taxon>Bacteroidota</taxon>
        <taxon>Cytophagia</taxon>
        <taxon>Cytophagales</taxon>
        <taxon>Spirosomataceae</taxon>
        <taxon>Dyadobacter</taxon>
    </lineage>
</organism>
<keyword evidence="5" id="KW-1185">Reference proteome</keyword>
<evidence type="ECO:0000256" key="2">
    <source>
        <dbReference type="SAM" id="SignalP"/>
    </source>
</evidence>
<dbReference type="PANTHER" id="PTHR13817:SF166">
    <property type="entry name" value="NEURONAL IGCAM-RELATED"/>
    <property type="match status" value="1"/>
</dbReference>
<reference evidence="5" key="1">
    <citation type="journal article" date="2019" name="Int. J. Syst. Evol. Microbiol.">
        <title>The Global Catalogue of Microorganisms (GCM) 10K type strain sequencing project: providing services to taxonomists for standard genome sequencing and annotation.</title>
        <authorList>
            <consortium name="The Broad Institute Genomics Platform"/>
            <consortium name="The Broad Institute Genome Sequencing Center for Infectious Disease"/>
            <person name="Wu L."/>
            <person name="Ma J."/>
        </authorList>
    </citation>
    <scope>NUCLEOTIDE SEQUENCE [LARGE SCALE GENOMIC DNA]</scope>
    <source>
        <strain evidence="5">CGMCC 1.6375</strain>
    </source>
</reference>
<keyword evidence="2" id="KW-0732">Signal</keyword>
<feature type="domain" description="Fibronectin type-III" evidence="3">
    <location>
        <begin position="309"/>
        <end position="401"/>
    </location>
</feature>
<evidence type="ECO:0000313" key="4">
    <source>
        <dbReference type="EMBL" id="GGM96068.1"/>
    </source>
</evidence>
<feature type="domain" description="Fibronectin type-III" evidence="3">
    <location>
        <begin position="125"/>
        <end position="217"/>
    </location>
</feature>
<feature type="domain" description="Fibronectin type-III" evidence="3">
    <location>
        <begin position="29"/>
        <end position="121"/>
    </location>
</feature>
<dbReference type="PROSITE" id="PS50853">
    <property type="entry name" value="FN3"/>
    <property type="match status" value="5"/>
</dbReference>
<feature type="domain" description="Fibronectin type-III" evidence="3">
    <location>
        <begin position="219"/>
        <end position="308"/>
    </location>
</feature>
<accession>A0ABQ2I3D9</accession>
<dbReference type="Proteomes" id="UP000632339">
    <property type="component" value="Unassembled WGS sequence"/>
</dbReference>
<dbReference type="Pfam" id="PF00041">
    <property type="entry name" value="fn3"/>
    <property type="match status" value="2"/>
</dbReference>
<evidence type="ECO:0000313" key="5">
    <source>
        <dbReference type="Proteomes" id="UP000632339"/>
    </source>
</evidence>
<dbReference type="InterPro" id="IPR013783">
    <property type="entry name" value="Ig-like_fold"/>
</dbReference>
<proteinExistence type="predicted"/>
<dbReference type="CDD" id="cd00063">
    <property type="entry name" value="FN3"/>
    <property type="match status" value="5"/>
</dbReference>
<comment type="caution">
    <text evidence="4">The sequence shown here is derived from an EMBL/GenBank/DDBJ whole genome shotgun (WGS) entry which is preliminary data.</text>
</comment>
<sequence>MNNRILSPITSTLLCLTAMLAFSTTGHAQRAMLRATAVSYQQVDLSWDRLPGTAELYEIERKEDGPGQNFANIARNVPRGTFAYQDKTVQENRTYIYRVKAYCEKSCGGEFNEARVTTPFAPAATPGNLEVFYISGRGVAITWQGNNSDNARFILERSDNGGGFGTIATVPYARSLSYNDNNVSPGNRYCYRVKAVNAGGESGYSNEGCVNLAIPRPGAPANLSAKVISSGQVDLKWQDNADNEAGFDVERSDNGTQFSKIGETNANAADFTDSGVQPNRKYWYRVVARNGGGFSDYSNVVEAVTPDIAPNTPRAGSAVAVSYQQINLSWGDVSDNETGFEIESSTNGTQFSKIASTLSNIQNLEIKDLKQLTTYYFRVRAVNAIGPSGYSETMSATTPRAPVPDKPTGLTATPMSFDLIQLKWNALSANAETVVIERSQQPNAGFAKIGSQAAANIQFPDREILDIHDYYYRVKAVNSNGESPYSDVAKVPAGAIITGVEPVAPEGLVYTHNNRLHIALVRPASGKLHLYDARGVLVRSWPLSQQMQIDLNAWLPGIYVAVLDGEKILVKQKVFIR</sequence>